<gene>
    <name evidence="1" type="ORF">L3081_24440</name>
</gene>
<dbReference type="Proteomes" id="UP001139646">
    <property type="component" value="Unassembled WGS sequence"/>
</dbReference>
<comment type="caution">
    <text evidence="1">The sequence shown here is derived from an EMBL/GenBank/DDBJ whole genome shotgun (WGS) entry which is preliminary data.</text>
</comment>
<organism evidence="1 2">
    <name type="scientific">Colwellia maritima</name>
    <dbReference type="NCBI Taxonomy" id="2912588"/>
    <lineage>
        <taxon>Bacteria</taxon>
        <taxon>Pseudomonadati</taxon>
        <taxon>Pseudomonadota</taxon>
        <taxon>Gammaproteobacteria</taxon>
        <taxon>Alteromonadales</taxon>
        <taxon>Colwelliaceae</taxon>
        <taxon>Colwellia</taxon>
    </lineage>
</organism>
<dbReference type="EMBL" id="JAKKSL010000007">
    <property type="protein sequence ID" value="MCI2285979.1"/>
    <property type="molecule type" value="Genomic_DNA"/>
</dbReference>
<dbReference type="RefSeq" id="WP_242289056.1">
    <property type="nucleotide sequence ID" value="NZ_JAKKSL010000007.1"/>
</dbReference>
<evidence type="ECO:0000313" key="2">
    <source>
        <dbReference type="Proteomes" id="UP001139646"/>
    </source>
</evidence>
<name>A0ABS9X6X4_9GAMM</name>
<reference evidence="1" key="1">
    <citation type="submission" date="2022-01" db="EMBL/GenBank/DDBJ databases">
        <title>Colwellia maritima, isolated from seawater.</title>
        <authorList>
            <person name="Kristyanto S."/>
            <person name="Jung J."/>
            <person name="Jeon C.O."/>
        </authorList>
    </citation>
    <scope>NUCLEOTIDE SEQUENCE</scope>
    <source>
        <strain evidence="1">MSW7</strain>
    </source>
</reference>
<sequence>MFIACIGGLPRDGQLETDVSMELILNSTYDGMFKIIEPIYFNTSFAKGISFSKGISLSGNIKIGDKSVKEIAKMNFT</sequence>
<keyword evidence="2" id="KW-1185">Reference proteome</keyword>
<proteinExistence type="predicted"/>
<accession>A0ABS9X6X4</accession>
<evidence type="ECO:0000313" key="1">
    <source>
        <dbReference type="EMBL" id="MCI2285979.1"/>
    </source>
</evidence>
<protein>
    <submittedName>
        <fullName evidence="1">Uncharacterized protein</fullName>
    </submittedName>
</protein>